<dbReference type="EMBL" id="VUNA01000016">
    <property type="protein sequence ID" value="MST71218.1"/>
    <property type="molecule type" value="Genomic_DNA"/>
</dbReference>
<proteinExistence type="predicted"/>
<organism evidence="1 2">
    <name type="scientific">Mogibacterium kristiansenii</name>
    <dbReference type="NCBI Taxonomy" id="2606708"/>
    <lineage>
        <taxon>Bacteria</taxon>
        <taxon>Bacillati</taxon>
        <taxon>Bacillota</taxon>
        <taxon>Clostridia</taxon>
        <taxon>Peptostreptococcales</taxon>
        <taxon>Anaerovoracaceae</taxon>
        <taxon>Mogibacterium</taxon>
    </lineage>
</organism>
<dbReference type="AlphaFoldDB" id="A0A6N7XJ20"/>
<name>A0A6N7XJ20_9FIRM</name>
<evidence type="ECO:0000313" key="2">
    <source>
        <dbReference type="Proteomes" id="UP000469424"/>
    </source>
</evidence>
<dbReference type="Proteomes" id="UP000469424">
    <property type="component" value="Unassembled WGS sequence"/>
</dbReference>
<dbReference type="RefSeq" id="WP_154554778.1">
    <property type="nucleotide sequence ID" value="NZ_VUNA01000016.1"/>
</dbReference>
<reference evidence="1 2" key="1">
    <citation type="submission" date="2019-08" db="EMBL/GenBank/DDBJ databases">
        <title>In-depth cultivation of the pig gut microbiome towards novel bacterial diversity and tailored functional studies.</title>
        <authorList>
            <person name="Wylensek D."/>
            <person name="Hitch T.C.A."/>
            <person name="Clavel T."/>
        </authorList>
    </citation>
    <scope>NUCLEOTIDE SEQUENCE [LARGE SCALE GENOMIC DNA]</scope>
    <source>
        <strain evidence="1 2">WCA-MUC-591-APC-4B</strain>
    </source>
</reference>
<accession>A0A6N7XJ20</accession>
<gene>
    <name evidence="1" type="ORF">FYJ65_07865</name>
</gene>
<sequence>MLNHVCVWKDGKWKRITEEEADKMFPYRISSDSGLFMCELCGQFVSFTKGDTRKRYFKHSRGETNKECEDRSIGYYNPEPIQKKDLELPIRIIQYQDDYSFQIGLPEIPENILEKQQTNEVIIANEYEEKRIYSFERLAFRGTTYVDVGKRLASRYELKLGQDTEDIWEFWPKTTITNGREGRLFDVKTGKMLPFDTDVEVGKLYYYFTKEFLLPRVSPSLKRVSKLDNGNLYMVSATNLDEENAKFFLSIRARLTNTPLKTLNIWPPSANQDGVVRHTSHAVWMYLSGNARVTVDDRLVSPIGEEKDNWSLYRIPIRYNRQFVLIGRTGVLDYCRLQRDEKKYEVEDAKVEITDINKNPLEGYKQQKLPPEKKIFIKAEYDGIAIIQGKERYFKKKIYADRMESIEDIDFDTSITVTVGCDVVRQIYFEPKKQNRNNEVNWSDFLHRIREAKGRDVKVDSTEFATYCSSIADERVRAFIRNAASRGTLPSEAVSLLRKETMKFRRK</sequence>
<keyword evidence="2" id="KW-1185">Reference proteome</keyword>
<evidence type="ECO:0000313" key="1">
    <source>
        <dbReference type="EMBL" id="MST71218.1"/>
    </source>
</evidence>
<comment type="caution">
    <text evidence="1">The sequence shown here is derived from an EMBL/GenBank/DDBJ whole genome shotgun (WGS) entry which is preliminary data.</text>
</comment>
<protein>
    <submittedName>
        <fullName evidence="1">Uncharacterized protein</fullName>
    </submittedName>
</protein>